<proteinExistence type="predicted"/>
<dbReference type="AlphaFoldDB" id="A0A183IS11"/>
<reference evidence="5" key="1">
    <citation type="submission" date="2016-06" db="UniProtKB">
        <authorList>
            <consortium name="WormBaseParasite"/>
        </authorList>
    </citation>
    <scope>IDENTIFICATION</scope>
</reference>
<protein>
    <submittedName>
        <fullName evidence="5">Peptidase M12B domain-containing protein</fullName>
    </submittedName>
</protein>
<evidence type="ECO:0000256" key="1">
    <source>
        <dbReference type="PROSITE-ProRule" id="PRU00276"/>
    </source>
</evidence>
<dbReference type="PROSITE" id="PS50215">
    <property type="entry name" value="ADAM_MEPRO"/>
    <property type="match status" value="1"/>
</dbReference>
<dbReference type="WBParaSite" id="SBAD_0000665501-mRNA-1">
    <property type="protein sequence ID" value="SBAD_0000665501-mRNA-1"/>
    <property type="gene ID" value="SBAD_0000665501"/>
</dbReference>
<dbReference type="InterPro" id="IPR036436">
    <property type="entry name" value="Disintegrin_dom_sf"/>
</dbReference>
<dbReference type="GO" id="GO:0004222">
    <property type="term" value="F:metalloendopeptidase activity"/>
    <property type="evidence" value="ECO:0007669"/>
    <property type="project" value="InterPro"/>
</dbReference>
<dbReference type="InterPro" id="IPR024079">
    <property type="entry name" value="MetalloPept_cat_dom_sf"/>
</dbReference>
<dbReference type="GO" id="GO:0006509">
    <property type="term" value="P:membrane protein ectodomain proteolysis"/>
    <property type="evidence" value="ECO:0007669"/>
    <property type="project" value="TreeGrafter"/>
</dbReference>
<dbReference type="Pfam" id="PF01421">
    <property type="entry name" value="Reprolysin"/>
    <property type="match status" value="1"/>
</dbReference>
<dbReference type="InterPro" id="IPR006586">
    <property type="entry name" value="ADAM_Cys-rich"/>
</dbReference>
<evidence type="ECO:0000313" key="4">
    <source>
        <dbReference type="Proteomes" id="UP000270296"/>
    </source>
</evidence>
<dbReference type="PANTHER" id="PTHR11905:SF248">
    <property type="entry name" value="DISINTEGRIN AND METALLOPROTEINASE DOMAIN-CONTAINING PROTEIN UNC-71"/>
    <property type="match status" value="1"/>
</dbReference>
<keyword evidence="1" id="KW-0479">Metal-binding</keyword>
<feature type="binding site" evidence="1">
    <location>
        <position position="315"/>
    </location>
    <ligand>
        <name>Zn(2+)</name>
        <dbReference type="ChEBI" id="CHEBI:29105"/>
        <note>catalytic</note>
    </ligand>
</feature>
<dbReference type="Gene3D" id="3.40.390.10">
    <property type="entry name" value="Collagenase (Catalytic Domain)"/>
    <property type="match status" value="1"/>
</dbReference>
<dbReference type="PANTHER" id="PTHR11905">
    <property type="entry name" value="ADAM A DISINTEGRIN AND METALLOPROTEASE DOMAIN"/>
    <property type="match status" value="1"/>
</dbReference>
<feature type="domain" description="Peptidase M12B" evidence="2">
    <location>
        <begin position="206"/>
        <end position="391"/>
    </location>
</feature>
<evidence type="ECO:0000313" key="5">
    <source>
        <dbReference type="WBParaSite" id="SBAD_0000665501-mRNA-1"/>
    </source>
</evidence>
<organism evidence="5">
    <name type="scientific">Soboliphyme baturini</name>
    <dbReference type="NCBI Taxonomy" id="241478"/>
    <lineage>
        <taxon>Eukaryota</taxon>
        <taxon>Metazoa</taxon>
        <taxon>Ecdysozoa</taxon>
        <taxon>Nematoda</taxon>
        <taxon>Enoplea</taxon>
        <taxon>Dorylaimia</taxon>
        <taxon>Dioctophymatida</taxon>
        <taxon>Dioctophymatoidea</taxon>
        <taxon>Soboliphymatidae</taxon>
        <taxon>Soboliphyme</taxon>
    </lineage>
</organism>
<accession>A0A183IS11</accession>
<dbReference type="SMART" id="SM00050">
    <property type="entry name" value="DISIN"/>
    <property type="match status" value="1"/>
</dbReference>
<gene>
    <name evidence="3" type="ORF">SBAD_LOCUS6408</name>
</gene>
<sequence>MSTVLVENFLRMHEWNKELLNRIDDYEIVYPIQIRDRNRVGIDTRNYLFSNITVHFDRCSFIIKSNYGRFKLHVHLNENLMPPGASYKLVLDTDSDFKVVKNVVNCYFQGEIHGYDQSLVSLSTCNGLRGFLSMGNQSFIIIPLKGGDLGRRHPHVFKRVRGTDESLCGNTANTEWDSVLHRKKLYFGKSSVRYAMHETKFIELVVVADLNMMLQDFGTRVSLTRFEAWTTKNLVILHEDIVQSLLDFIRYSSRNLFNDNVDVTLLLTDSDFARLETTMSASGTICTARAAGIVKEGSQFDSYHLAILMAHSLGHILGMKHEDHDSDCQCTSDGGCIMNNFFKLNHVSRRIKFDLNVAGLVGVSNSYCTHSRRNHSSVLEVYISECDTVDPCCDPVTCTLKEESQCSRGSCCDNCKCPDDAHKQDGSPCSNDTGFCYRGRCHLLLNQCRVLWGQDASVAELACFQKFNILGVEYGHCGLDSNGRYLACSIPNSVCGLLYCKEGEESLSAPSYFKTQFVDDRKLFECKYVLI</sequence>
<keyword evidence="1" id="KW-0862">Zinc</keyword>
<dbReference type="GO" id="GO:0046872">
    <property type="term" value="F:metal ion binding"/>
    <property type="evidence" value="ECO:0007669"/>
    <property type="project" value="UniProtKB-KW"/>
</dbReference>
<comment type="caution">
    <text evidence="1">Lacks conserved residue(s) required for the propagation of feature annotation.</text>
</comment>
<dbReference type="Pfam" id="PF08516">
    <property type="entry name" value="ADAM_CR"/>
    <property type="match status" value="1"/>
</dbReference>
<dbReference type="Gene3D" id="4.10.70.10">
    <property type="entry name" value="Disintegrin domain"/>
    <property type="match status" value="1"/>
</dbReference>
<dbReference type="InterPro" id="IPR001590">
    <property type="entry name" value="Peptidase_M12B"/>
</dbReference>
<evidence type="ECO:0000259" key="2">
    <source>
        <dbReference type="PROSITE" id="PS50215"/>
    </source>
</evidence>
<feature type="binding site" evidence="1">
    <location>
        <position position="321"/>
    </location>
    <ligand>
        <name>Zn(2+)</name>
        <dbReference type="ChEBI" id="CHEBI:29105"/>
        <note>catalytic</note>
    </ligand>
</feature>
<reference evidence="3 4" key="2">
    <citation type="submission" date="2018-11" db="EMBL/GenBank/DDBJ databases">
        <authorList>
            <consortium name="Pathogen Informatics"/>
        </authorList>
    </citation>
    <scope>NUCLEOTIDE SEQUENCE [LARGE SCALE GENOMIC DNA]</scope>
</reference>
<name>A0A183IS11_9BILA</name>
<dbReference type="OrthoDB" id="5951731at2759"/>
<keyword evidence="4" id="KW-1185">Reference proteome</keyword>
<dbReference type="SMART" id="SM00608">
    <property type="entry name" value="ACR"/>
    <property type="match status" value="1"/>
</dbReference>
<dbReference type="EMBL" id="UZAM01009727">
    <property type="protein sequence ID" value="VDP09952.1"/>
    <property type="molecule type" value="Genomic_DNA"/>
</dbReference>
<dbReference type="Proteomes" id="UP000270296">
    <property type="component" value="Unassembled WGS sequence"/>
</dbReference>
<dbReference type="InterPro" id="IPR001762">
    <property type="entry name" value="Disintegrin_dom"/>
</dbReference>
<feature type="binding site" evidence="1">
    <location>
        <position position="311"/>
    </location>
    <ligand>
        <name>Zn(2+)</name>
        <dbReference type="ChEBI" id="CHEBI:29105"/>
        <note>catalytic</note>
    </ligand>
</feature>
<dbReference type="SUPFAM" id="SSF55486">
    <property type="entry name" value="Metalloproteases ('zincins'), catalytic domain"/>
    <property type="match status" value="1"/>
</dbReference>
<evidence type="ECO:0000313" key="3">
    <source>
        <dbReference type="EMBL" id="VDP09952.1"/>
    </source>
</evidence>